<dbReference type="EMBL" id="PXZH01000003">
    <property type="protein sequence ID" value="RST89048.1"/>
    <property type="molecule type" value="Genomic_DNA"/>
</dbReference>
<protein>
    <recommendedName>
        <fullName evidence="4 10">Phosphate propanoyltransferase</fullName>
        <ecNumber evidence="3 10">2.3.1.222</ecNumber>
    </recommendedName>
</protein>
<comment type="pathway">
    <text evidence="10">Polyol metabolism; 1,2-propanediol degradation.</text>
</comment>
<keyword evidence="6" id="KW-0479">Metal-binding</keyword>
<dbReference type="GO" id="GO:0016747">
    <property type="term" value="F:acyltransferase activity, transferring groups other than amino-acyl groups"/>
    <property type="evidence" value="ECO:0007669"/>
    <property type="project" value="InterPro"/>
</dbReference>
<dbReference type="Proteomes" id="UP000277864">
    <property type="component" value="Unassembled WGS sequence"/>
</dbReference>
<evidence type="ECO:0000256" key="1">
    <source>
        <dbReference type="ARBA" id="ARBA00001947"/>
    </source>
</evidence>
<evidence type="ECO:0000256" key="10">
    <source>
        <dbReference type="PIRNR" id="PIRNR010130"/>
    </source>
</evidence>
<dbReference type="OrthoDB" id="9784365at2"/>
<evidence type="ECO:0000256" key="7">
    <source>
        <dbReference type="ARBA" id="ARBA00022833"/>
    </source>
</evidence>
<accession>A0A3S0A4X3</accession>
<dbReference type="AlphaFoldDB" id="A0A3S0A4X3"/>
<evidence type="ECO:0000256" key="6">
    <source>
        <dbReference type="ARBA" id="ARBA00022723"/>
    </source>
</evidence>
<dbReference type="EC" id="2.3.1.222" evidence="3 10"/>
<dbReference type="PANTHER" id="PTHR39453">
    <property type="entry name" value="PHOSPHATE PROPANOYLTRANSFERASE"/>
    <property type="match status" value="1"/>
</dbReference>
<evidence type="ECO:0000256" key="9">
    <source>
        <dbReference type="ARBA" id="ARBA00047589"/>
    </source>
</evidence>
<keyword evidence="12" id="KW-1185">Reference proteome</keyword>
<comment type="function">
    <text evidence="10">Involved in 1,2-propanediol (1,2-PD) degradation by catalyzing the conversion of propanoyl-CoA to propanoyl-phosphate.</text>
</comment>
<evidence type="ECO:0000256" key="8">
    <source>
        <dbReference type="ARBA" id="ARBA00023315"/>
    </source>
</evidence>
<dbReference type="NCBIfam" id="NF011652">
    <property type="entry name" value="PRK15070.1"/>
    <property type="match status" value="1"/>
</dbReference>
<name>A0A3S0A4X3_9ENTE</name>
<dbReference type="PANTHER" id="PTHR39453:SF1">
    <property type="entry name" value="PHOSPHATE PROPANOYLTRANSFERASE"/>
    <property type="match status" value="1"/>
</dbReference>
<organism evidence="11 12">
    <name type="scientific">Vagococcus humatus</name>
    <dbReference type="NCBI Taxonomy" id="1889241"/>
    <lineage>
        <taxon>Bacteria</taxon>
        <taxon>Bacillati</taxon>
        <taxon>Bacillota</taxon>
        <taxon>Bacilli</taxon>
        <taxon>Lactobacillales</taxon>
        <taxon>Enterococcaceae</taxon>
        <taxon>Vagococcus</taxon>
    </lineage>
</organism>
<dbReference type="GO" id="GO:0046872">
    <property type="term" value="F:metal ion binding"/>
    <property type="evidence" value="ECO:0007669"/>
    <property type="project" value="UniProtKB-KW"/>
</dbReference>
<evidence type="ECO:0000256" key="4">
    <source>
        <dbReference type="ARBA" id="ARBA00020837"/>
    </source>
</evidence>
<comment type="cofactor">
    <cofactor evidence="1">
        <name>Zn(2+)</name>
        <dbReference type="ChEBI" id="CHEBI:29105"/>
    </cofactor>
</comment>
<evidence type="ECO:0000256" key="3">
    <source>
        <dbReference type="ARBA" id="ARBA00012206"/>
    </source>
</evidence>
<evidence type="ECO:0000313" key="12">
    <source>
        <dbReference type="Proteomes" id="UP000277864"/>
    </source>
</evidence>
<evidence type="ECO:0000313" key="11">
    <source>
        <dbReference type="EMBL" id="RST89048.1"/>
    </source>
</evidence>
<keyword evidence="8 10" id="KW-0012">Acyltransferase</keyword>
<dbReference type="UniPathway" id="UPA00621"/>
<keyword evidence="5 10" id="KW-0808">Transferase</keyword>
<comment type="caution">
    <text evidence="11">The sequence shown here is derived from an EMBL/GenBank/DDBJ whole genome shotgun (WGS) entry which is preliminary data.</text>
</comment>
<keyword evidence="7" id="KW-0862">Zinc</keyword>
<gene>
    <name evidence="11" type="ORF">C7P63_07085</name>
</gene>
<dbReference type="PIRSF" id="PIRSF010130">
    <property type="entry name" value="PduL"/>
    <property type="match status" value="1"/>
</dbReference>
<dbReference type="Pfam" id="PF06130">
    <property type="entry name" value="PTAC"/>
    <property type="match status" value="1"/>
</dbReference>
<dbReference type="RefSeq" id="WP_125943475.1">
    <property type="nucleotide sequence ID" value="NZ_PXZH01000003.1"/>
</dbReference>
<proteinExistence type="inferred from homology"/>
<dbReference type="GO" id="GO:0051144">
    <property type="term" value="P:1,2-propanediol catabolic process"/>
    <property type="evidence" value="ECO:0007669"/>
    <property type="project" value="UniProtKB-UniPathway"/>
</dbReference>
<evidence type="ECO:0000256" key="5">
    <source>
        <dbReference type="ARBA" id="ARBA00022679"/>
    </source>
</evidence>
<reference evidence="11 12" key="1">
    <citation type="submission" date="2018-03" db="EMBL/GenBank/DDBJ databases">
        <authorList>
            <person name="Gulvik C.A."/>
        </authorList>
    </citation>
    <scope>NUCLEOTIDE SEQUENCE [LARGE SCALE GENOMIC DNA]</scope>
    <source>
        <strain evidence="11 12">JCM 31581</strain>
    </source>
</reference>
<evidence type="ECO:0000256" key="2">
    <source>
        <dbReference type="ARBA" id="ARBA00007342"/>
    </source>
</evidence>
<comment type="similarity">
    <text evidence="2 10">Belongs to the PduL family.</text>
</comment>
<comment type="catalytic activity">
    <reaction evidence="9 10">
        <text>propanoyl-CoA + phosphate = propanoyl phosphate + CoA</text>
        <dbReference type="Rhea" id="RHEA:28046"/>
        <dbReference type="ChEBI" id="CHEBI:43474"/>
        <dbReference type="ChEBI" id="CHEBI:57287"/>
        <dbReference type="ChEBI" id="CHEBI:57392"/>
        <dbReference type="ChEBI" id="CHEBI:58933"/>
        <dbReference type="EC" id="2.3.1.222"/>
    </reaction>
</comment>
<dbReference type="InterPro" id="IPR008300">
    <property type="entry name" value="PTAC"/>
</dbReference>
<sequence>MNEEQLRQLIRKIIAEESGNSNVIPIGVSNHHVHVTEEDFNILFPGQKMTSKAPLKQPGEFASEQVVTVVGPRGTIERVRILGPCRAHSQVELARSEGRKIGVNVPIRMSGDLAGTPTVILRTKDGEVEVQGTIAAKRHIHMSNKDAARLGVKKGDAVKVAIESDQRRTIYDDVIVRPDEKFVLEMHIDTDEANAANVGKDTVAYLVKED</sequence>